<dbReference type="InterPro" id="IPR001590">
    <property type="entry name" value="Peptidase_M12B"/>
</dbReference>
<evidence type="ECO:0000313" key="4">
    <source>
        <dbReference type="Proteomes" id="UP001154078"/>
    </source>
</evidence>
<dbReference type="EMBL" id="OV121134">
    <property type="protein sequence ID" value="CAH0553700.1"/>
    <property type="molecule type" value="Genomic_DNA"/>
</dbReference>
<feature type="binding site" evidence="1">
    <location>
        <position position="254"/>
    </location>
    <ligand>
        <name>Zn(2+)</name>
        <dbReference type="ChEBI" id="CHEBI:29105"/>
        <note>catalytic</note>
    </ligand>
</feature>
<proteinExistence type="predicted"/>
<reference evidence="3" key="1">
    <citation type="submission" date="2021-12" db="EMBL/GenBank/DDBJ databases">
        <authorList>
            <person name="King R."/>
        </authorList>
    </citation>
    <scope>NUCLEOTIDE SEQUENCE</scope>
</reference>
<sequence>MCHFTGNVKNVNGSKVALSACDGLAGFISVDTDRYFIEPLAEHVPNDEGQHLHVVYKKSTKHSDSPTCGTKNWEESWKQRFREKYAAEGFNQTKRGLKSEHRYLETAVVLDKKFIEHHKKIDYETYVMTLMNMVSDYYHDASSGNQMDVVIVRIIFLEKEEEEIDLIINPDADKTLRSFCNWQIKINPKDKENPNHHDIAVLITRYDICSDNMTNCGLMGLAYVAAACTGNDPCAICEEGGLVTSVVIAHEMGHVMGCSHDKEGESSCPAQDADESFFVMAPYVNLFTLKWSTCSKEFMTALFE</sequence>
<dbReference type="OrthoDB" id="412680at2759"/>
<evidence type="ECO:0000313" key="3">
    <source>
        <dbReference type="EMBL" id="CAH0553700.1"/>
    </source>
</evidence>
<dbReference type="Gene3D" id="3.40.390.10">
    <property type="entry name" value="Collagenase (Catalytic Domain)"/>
    <property type="match status" value="1"/>
</dbReference>
<dbReference type="PANTHER" id="PTHR11905:SF256">
    <property type="entry name" value="PEPTIDASE M12B DOMAIN-CONTAINING PROTEIN"/>
    <property type="match status" value="1"/>
</dbReference>
<feature type="binding site" evidence="1">
    <location>
        <position position="260"/>
    </location>
    <ligand>
        <name>Zn(2+)</name>
        <dbReference type="ChEBI" id="CHEBI:29105"/>
        <note>catalytic</note>
    </ligand>
</feature>
<dbReference type="SUPFAM" id="SSF55486">
    <property type="entry name" value="Metalloproteases ('zincins'), catalytic domain"/>
    <property type="match status" value="1"/>
</dbReference>
<dbReference type="GO" id="GO:0004222">
    <property type="term" value="F:metalloendopeptidase activity"/>
    <property type="evidence" value="ECO:0007669"/>
    <property type="project" value="InterPro"/>
</dbReference>
<dbReference type="GO" id="GO:0006508">
    <property type="term" value="P:proteolysis"/>
    <property type="evidence" value="ECO:0007669"/>
    <property type="project" value="InterPro"/>
</dbReference>
<dbReference type="AlphaFoldDB" id="A0A9P0FHK2"/>
<gene>
    <name evidence="3" type="ORF">MELIAE_LOCUS5626</name>
</gene>
<keyword evidence="4" id="KW-1185">Reference proteome</keyword>
<comment type="caution">
    <text evidence="1">Lacks conserved residue(s) required for the propagation of feature annotation.</text>
</comment>
<name>A0A9P0FHK2_BRAAE</name>
<feature type="active site" evidence="1">
    <location>
        <position position="251"/>
    </location>
</feature>
<dbReference type="PROSITE" id="PS50215">
    <property type="entry name" value="ADAM_MEPRO"/>
    <property type="match status" value="1"/>
</dbReference>
<evidence type="ECO:0000259" key="2">
    <source>
        <dbReference type="PROSITE" id="PS50215"/>
    </source>
</evidence>
<dbReference type="GO" id="GO:0046872">
    <property type="term" value="F:metal ion binding"/>
    <property type="evidence" value="ECO:0007669"/>
    <property type="project" value="UniProtKB-KW"/>
</dbReference>
<dbReference type="InterPro" id="IPR024079">
    <property type="entry name" value="MetalloPept_cat_dom_sf"/>
</dbReference>
<dbReference type="Pfam" id="PF13688">
    <property type="entry name" value="Reprolysin_5"/>
    <property type="match status" value="1"/>
</dbReference>
<dbReference type="PANTHER" id="PTHR11905">
    <property type="entry name" value="ADAM A DISINTEGRIN AND METALLOPROTEASE DOMAIN"/>
    <property type="match status" value="1"/>
</dbReference>
<feature type="binding site" evidence="1">
    <location>
        <position position="250"/>
    </location>
    <ligand>
        <name>Zn(2+)</name>
        <dbReference type="ChEBI" id="CHEBI:29105"/>
        <note>catalytic</note>
    </ligand>
</feature>
<protein>
    <recommendedName>
        <fullName evidence="2">Peptidase M12B domain-containing protein</fullName>
    </recommendedName>
</protein>
<feature type="domain" description="Peptidase M12B" evidence="2">
    <location>
        <begin position="102"/>
        <end position="304"/>
    </location>
</feature>
<evidence type="ECO:0000256" key="1">
    <source>
        <dbReference type="PROSITE-ProRule" id="PRU00276"/>
    </source>
</evidence>
<dbReference type="Proteomes" id="UP001154078">
    <property type="component" value="Chromosome 3"/>
</dbReference>
<keyword evidence="1" id="KW-0479">Metal-binding</keyword>
<organism evidence="3 4">
    <name type="scientific">Brassicogethes aeneus</name>
    <name type="common">Rape pollen beetle</name>
    <name type="synonym">Meligethes aeneus</name>
    <dbReference type="NCBI Taxonomy" id="1431903"/>
    <lineage>
        <taxon>Eukaryota</taxon>
        <taxon>Metazoa</taxon>
        <taxon>Ecdysozoa</taxon>
        <taxon>Arthropoda</taxon>
        <taxon>Hexapoda</taxon>
        <taxon>Insecta</taxon>
        <taxon>Pterygota</taxon>
        <taxon>Neoptera</taxon>
        <taxon>Endopterygota</taxon>
        <taxon>Coleoptera</taxon>
        <taxon>Polyphaga</taxon>
        <taxon>Cucujiformia</taxon>
        <taxon>Nitidulidae</taxon>
        <taxon>Meligethinae</taxon>
        <taxon>Brassicogethes</taxon>
    </lineage>
</organism>
<accession>A0A9P0FHK2</accession>
<dbReference type="CDD" id="cd04273">
    <property type="entry name" value="ZnMc_ADAMTS_like"/>
    <property type="match status" value="1"/>
</dbReference>
<keyword evidence="1" id="KW-0862">Zinc</keyword>